<dbReference type="Pfam" id="PF00501">
    <property type="entry name" value="AMP-binding"/>
    <property type="match status" value="2"/>
</dbReference>
<dbReference type="InterPro" id="IPR020806">
    <property type="entry name" value="PKS_PP-bd"/>
</dbReference>
<dbReference type="InterPro" id="IPR036736">
    <property type="entry name" value="ACP-like_sf"/>
</dbReference>
<reference evidence="6 8" key="1">
    <citation type="submission" date="2016-06" db="EMBL/GenBank/DDBJ databases">
        <authorList>
            <person name="Kjaerup R.B."/>
            <person name="Dalgaard T.S."/>
            <person name="Juul-Madsen H.R."/>
        </authorList>
    </citation>
    <scope>NUCLEOTIDE SEQUENCE [LARGE SCALE GENOMIC DNA]</scope>
    <source>
        <strain evidence="6 8">DSM 43363</strain>
    </source>
</reference>
<evidence type="ECO:0000256" key="1">
    <source>
        <dbReference type="ARBA" id="ARBA00001957"/>
    </source>
</evidence>
<comment type="cofactor">
    <cofactor evidence="1">
        <name>pantetheine 4'-phosphate</name>
        <dbReference type="ChEBI" id="CHEBI:47942"/>
    </cofactor>
</comment>
<evidence type="ECO:0000313" key="7">
    <source>
        <dbReference type="EMBL" id="WSA33676.1"/>
    </source>
</evidence>
<dbReference type="SUPFAM" id="SSF56801">
    <property type="entry name" value="Acetyl-CoA synthetase-like"/>
    <property type="match status" value="2"/>
</dbReference>
<feature type="region of interest" description="Disordered" evidence="4">
    <location>
        <begin position="19"/>
        <end position="63"/>
    </location>
</feature>
<dbReference type="PANTHER" id="PTHR45527:SF1">
    <property type="entry name" value="FATTY ACID SYNTHASE"/>
    <property type="match status" value="1"/>
</dbReference>
<dbReference type="EMBL" id="FMIC01000002">
    <property type="protein sequence ID" value="SCL50715.1"/>
    <property type="molecule type" value="Genomic_DNA"/>
</dbReference>
<evidence type="ECO:0000256" key="2">
    <source>
        <dbReference type="ARBA" id="ARBA00022450"/>
    </source>
</evidence>
<dbReference type="InterPro" id="IPR001242">
    <property type="entry name" value="Condensation_dom"/>
</dbReference>
<proteinExistence type="predicted"/>
<feature type="region of interest" description="Disordered" evidence="4">
    <location>
        <begin position="2130"/>
        <end position="2196"/>
    </location>
</feature>
<keyword evidence="3" id="KW-0597">Phosphoprotein</keyword>
<dbReference type="FunFam" id="1.10.1200.10:FF:000005">
    <property type="entry name" value="Nonribosomal peptide synthetase 1"/>
    <property type="match status" value="1"/>
</dbReference>
<dbReference type="PROSITE" id="PS50075">
    <property type="entry name" value="CARRIER"/>
    <property type="match status" value="2"/>
</dbReference>
<evidence type="ECO:0000259" key="5">
    <source>
        <dbReference type="PROSITE" id="PS50075"/>
    </source>
</evidence>
<dbReference type="InterPro" id="IPR010071">
    <property type="entry name" value="AA_adenyl_dom"/>
</dbReference>
<dbReference type="GO" id="GO:0043041">
    <property type="term" value="P:amino acid activation for nonribosomal peptide biosynthetic process"/>
    <property type="evidence" value="ECO:0007669"/>
    <property type="project" value="TreeGrafter"/>
</dbReference>
<dbReference type="InterPro" id="IPR006162">
    <property type="entry name" value="Ppantetheine_attach_site"/>
</dbReference>
<gene>
    <name evidence="6" type="ORF">GA0070608_0737</name>
    <name evidence="7" type="ORF">OIE14_06390</name>
</gene>
<dbReference type="EMBL" id="CP109071">
    <property type="protein sequence ID" value="WSA33676.1"/>
    <property type="molecule type" value="Genomic_DNA"/>
</dbReference>
<sequence length="2230" mass="236433">MTLQLNDPERMAEFQRRLAAAGLASPATGPTTPDRSAAPVAAEGGSPAAAGAGLPTPGAGAGRRALQPAEAGLWFLDRLHPGSPEYIVAAAVAIRGDLDPDRLAAAFAGIVARHPALRTRFADTDGTAYAEALPQADPPAVVVEAASDLDAWLTAAAAEPFDLRTAPLARLRLAADGARTVALLTAHHIVVDGAALDTLLTELFAGYAGASRTPAPVVPAERPAVTRSPESAAWWRAVLAGVEPVDPPTVGARPAGPRRGRRVGDRLGAELNDGIDALVRGHGVTRPAVFAAAYRLVLRAAYGHDDLLVGVPVSLRAEQDAGSLGNFVNLVCLRNPTRATTTVADLLRAEQRALIEAIAHRDTPFDEVSDHLAAGARGDDRMPVRAVFSHHRSREMQETRVAGLVVERLDVDLGTAKFDLTLQVEDAGAGSRLWLEHDVAMYPADIARSLLDSYLRALAAMVARPEAALSAVRLDGRRPAVAPGWTGRGDRGVVGWFEATAARHPDRIAVADGTTYGDLDAWADRIADRLRPAGPDGPPVAVLTGRTPGMLAAILAVAKTGRTYVPLDAEHPRDRIRQILDQAGVDTVLTDAGIAEPPAGRRIVDVDDCRRAPRPDGVTRRAPIPWSAPLYRIHTSGSTGAPKGVDVTHANLGSLIDGARDLLDLRPDDRWSVFHSVAFDFSVWEIWAPLVVGATVVLVDRDTARTPQRFRQLLHDERVTVLNQTPTAFGSLSQTVTADDLEPPDSLRLVVFGGEALRPSTLAGWFERLGDRAPRMVNMYGITETTVHVTWRDITREDVGVASPIGRPLPTLATVVVDADLNRQPVGFAGELMVAGAGVSLGYAGSPARTALRFVPDLTGGGGRMYRTGDRVRERADGDLDYLGRVDAQLKVRGFRIEPGEVEHVLLAHPDVTDAAVIAAQVGPAGLGLVGFVQAPPAADPDQVREFVAARLPGHMVPRVHRLDRLPRTVNGKLDRRALRDLAADLAPQRSGPADGGHPADDREQALVAVWQDLLGVADVRVTDNFFALGGDSILAVQAAAAMSGRGLPVTVADIFDHQSIRNLIAAVPGTTTAEPTEDGTAPAAPAGQADHRHLLAPGDSDRLPAGVEDAYPLTLLQQGMLFHQLEQNSYLNVTTTLVRCAAFDGELLRQAFDRVVQRHPVLRSGFDLATCSEPLQLVWRHVGVDLPVIDWRGRDDAEVQQGLRAWMAEQRERPFDLTRPPLIRFTAHRVSDTEFWFSAVECHAIMDGWSFTSTLTEVLEEYDQVCAAARDNRPLARLVPPPDSFGDHVWRERRTLADPAAVELFRDVIARARPVRIPNRTEGGASGHRQRALLPLDPEVKRGLEAATTRLRLPMKSLLLAAHAVVMSVLSNADVITLGMVTNGRPETAGGTQTRGLYLNTLPVTVTVGGRNFADLARACLAEESRLLRFRTYPGVATELAFGRQPLMTTAFNYTRFHAMKRVSSGGDVRRVGHLEEEAPTNYPLYVSFDHGAADDSDHLVLILMASPQHFTDAAVASLVACYRTVLTAMAADPSLPVTDVAWSTGNTATVAPAPDPGTLPGLHETVLARAARWPDQVAVRDAGDAVLTYRQLADAVGRAAGGLRAAGVGRGDTVGVCLPRDHRLVVTILAVLCVGAVYVPVDPDLPVARQRVIRDRAALRYVVAATPTRSRLDPELPVLDVDDLAAHPTPAGPPVATHPGELAYLMFTSGSTGEPKGVMVPHGALAAFDVAIGDRYAQGAVMLAATNASFDISVAELLIPLAHGVGVVVFDRGGRFDPDDFATVVRRVGVTMVQATPSLWTELLAGDADLSGIEAWTGGEALTARLGRSLLDRAGVVHNWYGPTETTIWSTVHPVTPADLDPAVVPVGRALPGEAAHVLGAGLRQVPDEMVGEVFIGGAGLARGYLGDPARTALRFVPDPFGAPGSRMYRTGDRAHRRADGVLHFAGRVDDQVKLNGYRIEPGEIEAVLAGLAEVARVAVAVRHGQLVAFVVPEQDEVDLAALRGRLRDLLPAHLVPRLVRADDLPVNANGKVDRGRLPDVVFTQDVSTAEFVPASSAAEQTLADVWREVLGAEQVGVHDNFLDLGGDSITALRTVARVKARGLQVAVADMLGPQTLAEVAAGTTTVAGSAGSTAGPDGPASTDGPRPGGGRAGSAGADVPSGSEPSGRSARAGGGVRPNAGGIVEPERAADPAASLDGVDISLAGLDEETARALVARLSSNGEELSR</sequence>
<dbReference type="Proteomes" id="UP000199343">
    <property type="component" value="Unassembled WGS sequence"/>
</dbReference>
<dbReference type="SUPFAM" id="SSF47336">
    <property type="entry name" value="ACP-like"/>
    <property type="match status" value="2"/>
</dbReference>
<dbReference type="GO" id="GO:0003824">
    <property type="term" value="F:catalytic activity"/>
    <property type="evidence" value="ECO:0007669"/>
    <property type="project" value="InterPro"/>
</dbReference>
<evidence type="ECO:0000313" key="8">
    <source>
        <dbReference type="Proteomes" id="UP000199343"/>
    </source>
</evidence>
<protein>
    <submittedName>
        <fullName evidence="6">Amino acid adenylation domain-containing protein</fullName>
    </submittedName>
    <submittedName>
        <fullName evidence="7">Non-ribosomal peptide synthetase</fullName>
    </submittedName>
</protein>
<dbReference type="Gene3D" id="3.30.559.10">
    <property type="entry name" value="Chloramphenicol acetyltransferase-like domain"/>
    <property type="match status" value="2"/>
</dbReference>
<dbReference type="STRING" id="47871.GA0070608_0737"/>
<name>A0A1C6U9D9_9ACTN</name>
<keyword evidence="2" id="KW-0596">Phosphopantetheine</keyword>
<evidence type="ECO:0000313" key="9">
    <source>
        <dbReference type="Proteomes" id="UP001334804"/>
    </source>
</evidence>
<dbReference type="GO" id="GO:0005737">
    <property type="term" value="C:cytoplasm"/>
    <property type="evidence" value="ECO:0007669"/>
    <property type="project" value="TreeGrafter"/>
</dbReference>
<feature type="domain" description="Carrier" evidence="5">
    <location>
        <begin position="998"/>
        <end position="1072"/>
    </location>
</feature>
<feature type="compositionally biased region" description="Low complexity" evidence="4">
    <location>
        <begin position="2157"/>
        <end position="2174"/>
    </location>
</feature>
<dbReference type="Pfam" id="PF00668">
    <property type="entry name" value="Condensation"/>
    <property type="match status" value="2"/>
</dbReference>
<dbReference type="SUPFAM" id="SSF52777">
    <property type="entry name" value="CoA-dependent acyltransferases"/>
    <property type="match status" value="4"/>
</dbReference>
<feature type="compositionally biased region" description="Low complexity" evidence="4">
    <location>
        <begin position="37"/>
        <end position="58"/>
    </location>
</feature>
<dbReference type="GO" id="GO:0044550">
    <property type="term" value="P:secondary metabolite biosynthetic process"/>
    <property type="evidence" value="ECO:0007669"/>
    <property type="project" value="TreeGrafter"/>
</dbReference>
<dbReference type="Pfam" id="PF13193">
    <property type="entry name" value="AMP-binding_C"/>
    <property type="match status" value="2"/>
</dbReference>
<dbReference type="InterPro" id="IPR009081">
    <property type="entry name" value="PP-bd_ACP"/>
</dbReference>
<evidence type="ECO:0000313" key="6">
    <source>
        <dbReference type="EMBL" id="SCL50715.1"/>
    </source>
</evidence>
<dbReference type="InterPro" id="IPR020845">
    <property type="entry name" value="AMP-binding_CS"/>
</dbReference>
<dbReference type="InterPro" id="IPR023213">
    <property type="entry name" value="CAT-like_dom_sf"/>
</dbReference>
<dbReference type="Gene3D" id="1.10.1200.10">
    <property type="entry name" value="ACP-like"/>
    <property type="match status" value="2"/>
</dbReference>
<dbReference type="Pfam" id="PF00550">
    <property type="entry name" value="PP-binding"/>
    <property type="match status" value="2"/>
</dbReference>
<dbReference type="Proteomes" id="UP001334804">
    <property type="component" value="Chromosome"/>
</dbReference>
<dbReference type="GO" id="GO:0031177">
    <property type="term" value="F:phosphopantetheine binding"/>
    <property type="evidence" value="ECO:0007669"/>
    <property type="project" value="InterPro"/>
</dbReference>
<dbReference type="InterPro" id="IPR000873">
    <property type="entry name" value="AMP-dep_synth/lig_dom"/>
</dbReference>
<dbReference type="CDD" id="cd05930">
    <property type="entry name" value="A_NRPS"/>
    <property type="match status" value="1"/>
</dbReference>
<feature type="domain" description="Carrier" evidence="5">
    <location>
        <begin position="2056"/>
        <end position="2130"/>
    </location>
</feature>
<dbReference type="PROSITE" id="PS00012">
    <property type="entry name" value="PHOSPHOPANTETHEINE"/>
    <property type="match status" value="2"/>
</dbReference>
<dbReference type="PROSITE" id="PS00455">
    <property type="entry name" value="AMP_BINDING"/>
    <property type="match status" value="1"/>
</dbReference>
<dbReference type="Gene3D" id="3.30.559.30">
    <property type="entry name" value="Nonribosomal peptide synthetase, condensation domain"/>
    <property type="match status" value="2"/>
</dbReference>
<dbReference type="OrthoDB" id="2472181at2"/>
<accession>A0A1C6U9D9</accession>
<dbReference type="SMART" id="SM00823">
    <property type="entry name" value="PKS_PP"/>
    <property type="match status" value="2"/>
</dbReference>
<dbReference type="InterPro" id="IPR042099">
    <property type="entry name" value="ANL_N_sf"/>
</dbReference>
<organism evidence="6 8">
    <name type="scientific">Micromonospora peucetia</name>
    <dbReference type="NCBI Taxonomy" id="47871"/>
    <lineage>
        <taxon>Bacteria</taxon>
        <taxon>Bacillati</taxon>
        <taxon>Actinomycetota</taxon>
        <taxon>Actinomycetes</taxon>
        <taxon>Micromonosporales</taxon>
        <taxon>Micromonosporaceae</taxon>
        <taxon>Micromonospora</taxon>
    </lineage>
</organism>
<dbReference type="Gene3D" id="3.30.300.30">
    <property type="match status" value="2"/>
</dbReference>
<dbReference type="NCBIfam" id="TIGR01733">
    <property type="entry name" value="AA-adenyl-dom"/>
    <property type="match status" value="2"/>
</dbReference>
<evidence type="ECO:0000256" key="4">
    <source>
        <dbReference type="SAM" id="MobiDB-lite"/>
    </source>
</evidence>
<dbReference type="Gene3D" id="3.40.50.12780">
    <property type="entry name" value="N-terminal domain of ligase-like"/>
    <property type="match status" value="2"/>
</dbReference>
<dbReference type="InterPro" id="IPR025110">
    <property type="entry name" value="AMP-bd_C"/>
</dbReference>
<dbReference type="PANTHER" id="PTHR45527">
    <property type="entry name" value="NONRIBOSOMAL PEPTIDE SYNTHETASE"/>
    <property type="match status" value="1"/>
</dbReference>
<dbReference type="RefSeq" id="WP_091621631.1">
    <property type="nucleotide sequence ID" value="NZ_CP109071.1"/>
</dbReference>
<dbReference type="GO" id="GO:0008610">
    <property type="term" value="P:lipid biosynthetic process"/>
    <property type="evidence" value="ECO:0007669"/>
    <property type="project" value="UniProtKB-ARBA"/>
</dbReference>
<keyword evidence="9" id="KW-1185">Reference proteome</keyword>
<reference evidence="7 9" key="2">
    <citation type="submission" date="2022-10" db="EMBL/GenBank/DDBJ databases">
        <title>The complete genomes of actinobacterial strains from the NBC collection.</title>
        <authorList>
            <person name="Joergensen T.S."/>
            <person name="Alvarez Arevalo M."/>
            <person name="Sterndorff E.B."/>
            <person name="Faurdal D."/>
            <person name="Vuksanovic O."/>
            <person name="Mourched A.-S."/>
            <person name="Charusanti P."/>
            <person name="Shaw S."/>
            <person name="Blin K."/>
            <person name="Weber T."/>
        </authorList>
    </citation>
    <scope>NUCLEOTIDE SEQUENCE [LARGE SCALE GENOMIC DNA]</scope>
    <source>
        <strain evidence="7 9">NBC 01809</strain>
    </source>
</reference>
<dbReference type="InterPro" id="IPR045851">
    <property type="entry name" value="AMP-bd_C_sf"/>
</dbReference>
<evidence type="ECO:0000256" key="3">
    <source>
        <dbReference type="ARBA" id="ARBA00022553"/>
    </source>
</evidence>
<dbReference type="FunFam" id="3.40.50.980:FF:000002">
    <property type="entry name" value="Enterobactin synthetase component F"/>
    <property type="match status" value="1"/>
</dbReference>